<keyword evidence="9" id="KW-1185">Reference proteome</keyword>
<dbReference type="EMBL" id="NIOJ01000007">
    <property type="protein sequence ID" value="PNU00770.1"/>
    <property type="molecule type" value="Genomic_DNA"/>
</dbReference>
<evidence type="ECO:0000313" key="8">
    <source>
        <dbReference type="EMBL" id="PNU00770.1"/>
    </source>
</evidence>
<evidence type="ECO:0000313" key="9">
    <source>
        <dbReference type="Proteomes" id="UP000236151"/>
    </source>
</evidence>
<dbReference type="PANTHER" id="PTHR43649">
    <property type="entry name" value="ARABINOSE-BINDING PROTEIN-RELATED"/>
    <property type="match status" value="1"/>
</dbReference>
<sequence>MSKKIISLLLVLVLLLAPMMGCSKQDADSSDTQSGSTSGSSGSSDASAAEKSGDSLVTEPGVLPIVTKPVTLTIGLVESSNVTDYETNYYTKYLKEKTGIDLDFYFFPSSETSQKLELMVTANEELPDIIMYVDLSDAAKASYGKQGVFIPLNEYMDKYAYFWKQTYDKYCSDTEKKVIETLSKSPDGNIYGFPFMDVDPTDSQVESIYINHVWLEKLGLKVPTTTDELYEVLAAFRDKDPNGNGKKDELPLVGYNTIDVRGDLIFILMNSFIYYNYSNYGRFNVENGKLSVPYITEDYREGLRYIHKLYKEGLIAPISFTQDYKQLKALADRPKNEDTIVGALAHHPWSGSQGWTYNDENYGKLVEYTAIGPLKGPKGVAWSPYKLVGIDFTTYITKDCEYPEVAFRLLDFMADETTSLISRRGEPGVDWEYVEGDVEAHYSKLGFKGVYRVLNDIWAEPEQNKNWHAQLQFLPASLFAGFAKRDFANELEKKRDALFLDGFYRRYGQYPDEIVTNLVYTDEELNEISEISTTITNYENEARVLFVTGEMDIEKDWDSYVQQIKDLGLDKWLSVAQQAYTRMNSK</sequence>
<dbReference type="InterPro" id="IPR006059">
    <property type="entry name" value="SBP"/>
</dbReference>
<feature type="signal peptide" evidence="7">
    <location>
        <begin position="1"/>
        <end position="23"/>
    </location>
</feature>
<dbReference type="OrthoDB" id="2491264at2"/>
<evidence type="ECO:0000256" key="2">
    <source>
        <dbReference type="ARBA" id="ARBA00022729"/>
    </source>
</evidence>
<keyword evidence="1" id="KW-1003">Cell membrane</keyword>
<dbReference type="Gene3D" id="3.40.190.10">
    <property type="entry name" value="Periplasmic binding protein-like II"/>
    <property type="match status" value="2"/>
</dbReference>
<keyword evidence="5" id="KW-0449">Lipoprotein</keyword>
<protein>
    <recommendedName>
        <fullName evidence="10">ABC transporter substrate-binding protein</fullName>
    </recommendedName>
</protein>
<keyword evidence="3" id="KW-0472">Membrane</keyword>
<feature type="region of interest" description="Disordered" evidence="6">
    <location>
        <begin position="25"/>
        <end position="53"/>
    </location>
</feature>
<keyword evidence="4" id="KW-0564">Palmitate</keyword>
<dbReference type="KEGG" id="cthd:CDO33_06920"/>
<evidence type="ECO:0000256" key="5">
    <source>
        <dbReference type="ARBA" id="ARBA00023288"/>
    </source>
</evidence>
<name>A0A2K2FPQ5_9CLOT</name>
<organism evidence="8 9">
    <name type="scientific">Clostridium thermosuccinogenes</name>
    <dbReference type="NCBI Taxonomy" id="84032"/>
    <lineage>
        <taxon>Bacteria</taxon>
        <taxon>Bacillati</taxon>
        <taxon>Bacillota</taxon>
        <taxon>Clostridia</taxon>
        <taxon>Eubacteriales</taxon>
        <taxon>Clostridiaceae</taxon>
        <taxon>Clostridium</taxon>
    </lineage>
</organism>
<evidence type="ECO:0000256" key="7">
    <source>
        <dbReference type="SAM" id="SignalP"/>
    </source>
</evidence>
<feature type="chain" id="PRO_5039465632" description="ABC transporter substrate-binding protein" evidence="7">
    <location>
        <begin position="24"/>
        <end position="586"/>
    </location>
</feature>
<evidence type="ECO:0000256" key="1">
    <source>
        <dbReference type="ARBA" id="ARBA00022475"/>
    </source>
</evidence>
<evidence type="ECO:0000256" key="3">
    <source>
        <dbReference type="ARBA" id="ARBA00023136"/>
    </source>
</evidence>
<gene>
    <name evidence="8" type="ORF">CDQ84_04910</name>
</gene>
<dbReference type="RefSeq" id="WP_103080604.1">
    <property type="nucleotide sequence ID" value="NZ_CP021850.1"/>
</dbReference>
<dbReference type="SUPFAM" id="SSF53850">
    <property type="entry name" value="Periplasmic binding protein-like II"/>
    <property type="match status" value="1"/>
</dbReference>
<dbReference type="PANTHER" id="PTHR43649:SF33">
    <property type="entry name" value="POLYGALACTURONAN_RHAMNOGALACTURONAN-BINDING PROTEIN YTCQ"/>
    <property type="match status" value="1"/>
</dbReference>
<evidence type="ECO:0008006" key="10">
    <source>
        <dbReference type="Google" id="ProtNLM"/>
    </source>
</evidence>
<accession>A0A2K2FPQ5</accession>
<comment type="caution">
    <text evidence="8">The sequence shown here is derived from an EMBL/GenBank/DDBJ whole genome shotgun (WGS) entry which is preliminary data.</text>
</comment>
<evidence type="ECO:0000256" key="4">
    <source>
        <dbReference type="ARBA" id="ARBA00023139"/>
    </source>
</evidence>
<dbReference type="Pfam" id="PF01547">
    <property type="entry name" value="SBP_bac_1"/>
    <property type="match status" value="1"/>
</dbReference>
<keyword evidence="2 7" id="KW-0732">Signal</keyword>
<feature type="compositionally biased region" description="Low complexity" evidence="6">
    <location>
        <begin position="30"/>
        <end position="50"/>
    </location>
</feature>
<reference evidence="8 9" key="1">
    <citation type="submission" date="2017-06" db="EMBL/GenBank/DDBJ databases">
        <title>Investigating the central metabolism of Clostridium thermosuccinogenes.</title>
        <authorList>
            <person name="Koendjbiharie J.G."/>
            <person name="van Kranenburg R."/>
        </authorList>
    </citation>
    <scope>NUCLEOTIDE SEQUENCE [LARGE SCALE GENOMIC DNA]</scope>
    <source>
        <strain evidence="8 9">DSM 5806</strain>
    </source>
</reference>
<dbReference type="Proteomes" id="UP000236151">
    <property type="component" value="Unassembled WGS sequence"/>
</dbReference>
<dbReference type="InterPro" id="IPR050490">
    <property type="entry name" value="Bact_solute-bd_prot1"/>
</dbReference>
<evidence type="ECO:0000256" key="6">
    <source>
        <dbReference type="SAM" id="MobiDB-lite"/>
    </source>
</evidence>
<dbReference type="AlphaFoldDB" id="A0A2K2FPQ5"/>
<proteinExistence type="predicted"/>